<dbReference type="PANTHER" id="PTHR43235">
    <property type="entry name" value="GLUTAMINE AMIDOTRANSFERASE PB2B2.05-RELATED"/>
    <property type="match status" value="1"/>
</dbReference>
<dbReference type="GO" id="GO:0033969">
    <property type="term" value="F:gamma-glutamyl-gamma-aminobutyrate hydrolase activity"/>
    <property type="evidence" value="ECO:0007669"/>
    <property type="project" value="TreeGrafter"/>
</dbReference>
<dbReference type="InterPro" id="IPR011697">
    <property type="entry name" value="Peptidase_C26"/>
</dbReference>
<sequence>MAKPLIGITTSQFLTQGGIMAGTKRQFVSDAYIQAILSAGGVPVLLPIIAEQEAIAEQIAAVDGLLLSGGGDIQPQIFGEEPRRELGTVLPERDTHELELVKSALASDKPVMGICRGCQLLNVALGGSIDQHLAEATLQHDQQSPGDYAGHTVILEQNSRLAGLWGDTVMTNSFHHQAIKEAAPGLRITARAKDGVIEAVEHEAAPFAVGVQWHPELMIYKNLAMLALFIAFVNTAKRK</sequence>
<dbReference type="InterPro" id="IPR044668">
    <property type="entry name" value="PuuD-like"/>
</dbReference>
<dbReference type="CDD" id="cd01745">
    <property type="entry name" value="GATase1_2"/>
    <property type="match status" value="1"/>
</dbReference>
<dbReference type="PROSITE" id="PS51273">
    <property type="entry name" value="GATASE_TYPE_1"/>
    <property type="match status" value="1"/>
</dbReference>
<dbReference type="EMBL" id="CTRP01000003">
    <property type="protein sequence ID" value="CQR70363.1"/>
    <property type="molecule type" value="Genomic_DNA"/>
</dbReference>
<dbReference type="RefSeq" id="WP_021169101.1">
    <property type="nucleotide sequence ID" value="NZ_CTRP01000003.1"/>
</dbReference>
<evidence type="ECO:0000313" key="2">
    <source>
        <dbReference type="Proteomes" id="UP000049855"/>
    </source>
</evidence>
<dbReference type="FunFam" id="3.40.50.880:FF:000030">
    <property type="entry name" value="Gamma-glutamyl-gamma-aminobutyrate hydrolase PuuD"/>
    <property type="match status" value="1"/>
</dbReference>
<evidence type="ECO:0000313" key="1">
    <source>
        <dbReference type="EMBL" id="CQR70363.1"/>
    </source>
</evidence>
<proteinExistence type="predicted"/>
<dbReference type="GO" id="GO:0005829">
    <property type="term" value="C:cytosol"/>
    <property type="evidence" value="ECO:0007669"/>
    <property type="project" value="TreeGrafter"/>
</dbReference>
<dbReference type="PANTHER" id="PTHR43235:SF1">
    <property type="entry name" value="GLUTAMINE AMIDOTRANSFERASE PB2B2.05-RELATED"/>
    <property type="match status" value="1"/>
</dbReference>
<dbReference type="EC" id="2.6.1.85" evidence="1"/>
<accession>A0A0U1KTZ6</accession>
<dbReference type="GO" id="GO:0046820">
    <property type="term" value="F:4-amino-4-deoxychorismate synthase activity"/>
    <property type="evidence" value="ECO:0007669"/>
    <property type="project" value="UniProtKB-EC"/>
</dbReference>
<reference evidence="2" key="1">
    <citation type="submission" date="2015-03" db="EMBL/GenBank/DDBJ databases">
        <authorList>
            <person name="Nijsse Bart"/>
        </authorList>
    </citation>
    <scope>NUCLEOTIDE SEQUENCE [LARGE SCALE GENOMIC DNA]</scope>
</reference>
<dbReference type="SUPFAM" id="SSF52317">
    <property type="entry name" value="Class I glutamine amidotransferase-like"/>
    <property type="match status" value="1"/>
</dbReference>
<dbReference type="Pfam" id="PF07722">
    <property type="entry name" value="Peptidase_C26"/>
    <property type="match status" value="1"/>
</dbReference>
<dbReference type="InterPro" id="IPR029062">
    <property type="entry name" value="Class_I_gatase-like"/>
</dbReference>
<dbReference type="GO" id="GO:0006598">
    <property type="term" value="P:polyamine catabolic process"/>
    <property type="evidence" value="ECO:0007669"/>
    <property type="project" value="TreeGrafter"/>
</dbReference>
<gene>
    <name evidence="1" type="ORF">SpAn4DRAFT_1332</name>
</gene>
<dbReference type="AlphaFoldDB" id="A0A0U1KTZ6"/>
<keyword evidence="1" id="KW-0032">Aminotransferase</keyword>
<dbReference type="Gene3D" id="3.40.50.880">
    <property type="match status" value="1"/>
</dbReference>
<name>A0A0U1KTZ6_9FIRM</name>
<organism evidence="1 2">
    <name type="scientific">Sporomusa ovata</name>
    <dbReference type="NCBI Taxonomy" id="2378"/>
    <lineage>
        <taxon>Bacteria</taxon>
        <taxon>Bacillati</taxon>
        <taxon>Bacillota</taxon>
        <taxon>Negativicutes</taxon>
        <taxon>Selenomonadales</taxon>
        <taxon>Sporomusaceae</taxon>
        <taxon>Sporomusa</taxon>
    </lineage>
</organism>
<dbReference type="Proteomes" id="UP000049855">
    <property type="component" value="Unassembled WGS sequence"/>
</dbReference>
<protein>
    <submittedName>
        <fullName evidence="1">Para-aminobenzoate synthase, amidotransferase component</fullName>
        <ecNumber evidence="1">2.6.1.85</ecNumber>
    </submittedName>
</protein>
<keyword evidence="1" id="KW-0808">Transferase</keyword>
<keyword evidence="2" id="KW-1185">Reference proteome</keyword>